<keyword evidence="4" id="KW-1185">Reference proteome</keyword>
<reference evidence="3 4" key="1">
    <citation type="journal article" date="2021" name="Elife">
        <title>Chloroplast acquisition without the gene transfer in kleptoplastic sea slugs, Plakobranchus ocellatus.</title>
        <authorList>
            <person name="Maeda T."/>
            <person name="Takahashi S."/>
            <person name="Yoshida T."/>
            <person name="Shimamura S."/>
            <person name="Takaki Y."/>
            <person name="Nagai Y."/>
            <person name="Toyoda A."/>
            <person name="Suzuki Y."/>
            <person name="Arimoto A."/>
            <person name="Ishii H."/>
            <person name="Satoh N."/>
            <person name="Nishiyama T."/>
            <person name="Hasebe M."/>
            <person name="Maruyama T."/>
            <person name="Minagawa J."/>
            <person name="Obokata J."/>
            <person name="Shigenobu S."/>
        </authorList>
    </citation>
    <scope>NUCLEOTIDE SEQUENCE [LARGE SCALE GENOMIC DNA]</scope>
</reference>
<dbReference type="EMBL" id="BLXT01006199">
    <property type="protein sequence ID" value="GFO29889.1"/>
    <property type="molecule type" value="Genomic_DNA"/>
</dbReference>
<feature type="region of interest" description="Disordered" evidence="1">
    <location>
        <begin position="121"/>
        <end position="143"/>
    </location>
</feature>
<feature type="compositionally biased region" description="Basic and acidic residues" evidence="1">
    <location>
        <begin position="132"/>
        <end position="143"/>
    </location>
</feature>
<evidence type="ECO:0000256" key="1">
    <source>
        <dbReference type="SAM" id="MobiDB-lite"/>
    </source>
</evidence>
<evidence type="ECO:0000313" key="3">
    <source>
        <dbReference type="EMBL" id="GFO29889.1"/>
    </source>
</evidence>
<gene>
    <name evidence="3" type="ORF">PoB_005639400</name>
</gene>
<dbReference type="Proteomes" id="UP000735302">
    <property type="component" value="Unassembled WGS sequence"/>
</dbReference>
<dbReference type="AlphaFoldDB" id="A0AAV4CFE7"/>
<protein>
    <submittedName>
        <fullName evidence="3">Uncharacterized protein</fullName>
    </submittedName>
</protein>
<proteinExistence type="predicted"/>
<evidence type="ECO:0000313" key="4">
    <source>
        <dbReference type="Proteomes" id="UP000735302"/>
    </source>
</evidence>
<keyword evidence="2" id="KW-0472">Membrane</keyword>
<keyword evidence="2" id="KW-0812">Transmembrane</keyword>
<evidence type="ECO:0000256" key="2">
    <source>
        <dbReference type="SAM" id="Phobius"/>
    </source>
</evidence>
<comment type="caution">
    <text evidence="3">The sequence shown here is derived from an EMBL/GenBank/DDBJ whole genome shotgun (WGS) entry which is preliminary data.</text>
</comment>
<sequence length="143" mass="15784">MDNITAIEQDCCRLERTDILDCPDSQQKLSSICHFSNPVHNKVISGFQALHRARNPRQKGPCRSQGGLASHCATDASPTIPFTAVVILRLLALMVVSNWLLCISIKVTSGFQAPNQVRASLADSNTRRKPPRSSERAETESRQ</sequence>
<keyword evidence="2" id="KW-1133">Transmembrane helix</keyword>
<feature type="transmembrane region" description="Helical" evidence="2">
    <location>
        <begin position="80"/>
        <end position="101"/>
    </location>
</feature>
<name>A0AAV4CFE7_9GAST</name>
<organism evidence="3 4">
    <name type="scientific">Plakobranchus ocellatus</name>
    <dbReference type="NCBI Taxonomy" id="259542"/>
    <lineage>
        <taxon>Eukaryota</taxon>
        <taxon>Metazoa</taxon>
        <taxon>Spiralia</taxon>
        <taxon>Lophotrochozoa</taxon>
        <taxon>Mollusca</taxon>
        <taxon>Gastropoda</taxon>
        <taxon>Heterobranchia</taxon>
        <taxon>Euthyneura</taxon>
        <taxon>Panpulmonata</taxon>
        <taxon>Sacoglossa</taxon>
        <taxon>Placobranchoidea</taxon>
        <taxon>Plakobranchidae</taxon>
        <taxon>Plakobranchus</taxon>
    </lineage>
</organism>
<accession>A0AAV4CFE7</accession>